<keyword evidence="3" id="KW-0677">Repeat</keyword>
<dbReference type="CDD" id="cd00167">
    <property type="entry name" value="SANT"/>
    <property type="match status" value="2"/>
</dbReference>
<keyword evidence="7" id="KW-0539">Nucleus</keyword>
<dbReference type="Gene3D" id="1.10.10.60">
    <property type="entry name" value="Homeodomain-like"/>
    <property type="match status" value="2"/>
</dbReference>
<dbReference type="InterPro" id="IPR001680">
    <property type="entry name" value="WD40_rpt"/>
</dbReference>
<feature type="domain" description="HTH myb-type" evidence="11">
    <location>
        <begin position="61"/>
        <end position="115"/>
    </location>
</feature>
<keyword evidence="2 8" id="KW-0853">WD repeat</keyword>
<dbReference type="SUPFAM" id="SSF46689">
    <property type="entry name" value="Homeodomain-like"/>
    <property type="match status" value="1"/>
</dbReference>
<dbReference type="FunFam" id="1.10.10.60:FF:000140">
    <property type="entry name" value="Myb transcription factor"/>
    <property type="match status" value="1"/>
</dbReference>
<feature type="domain" description="HTH myb-type" evidence="11">
    <location>
        <begin position="8"/>
        <end position="60"/>
    </location>
</feature>
<dbReference type="Proteomes" id="UP000327013">
    <property type="component" value="Chromosome 1"/>
</dbReference>
<feature type="repeat" description="WD" evidence="8">
    <location>
        <begin position="672"/>
        <end position="703"/>
    </location>
</feature>
<feature type="region of interest" description="Disordered" evidence="9">
    <location>
        <begin position="121"/>
        <end position="149"/>
    </location>
</feature>
<gene>
    <name evidence="12" type="ORF">FH972_001153</name>
</gene>
<keyword evidence="13" id="KW-1185">Reference proteome</keyword>
<dbReference type="PROSITE" id="PS51294">
    <property type="entry name" value="HTH_MYB"/>
    <property type="match status" value="2"/>
</dbReference>
<sequence>MGHHCCSKQKVKRGLWSPEEDEKLINHITTYGHGSWSSVPKLAGLERCGKSCRLRWINYLRPDLKRGSFSAQEERIIIDVHRILGNKWAQIAKHLPGRTDNEVKNFWNSCVKKKLIAQGLDPNTHNLLPPSHKPNKNHNNPKPTSVFSVHSQPKDVSMDMSIPFSTLLSSLPNDDTPTIPIYENQNPNLVWTTQEQHPNTYMETSMGSVPIISSSPSNTSGFGIVNEENCIWSSNGFQPIDDQLNRQDEMLQPQQQEKKASEMEIEKADDILNMDASFGSSNFGFDFVESPLLPCGRRTGLRASKLLHLRELFGNIIPFSKGKCHFKEEFQKIQISQPVVWKYSETDKIVDGALEQIHIGVQTPEGQTETDVLLTGGVNGSLSFVEVGKVRQHFDYGVKCMPDRVWPLIKENDADFVRIPGHIRRLAGASLQMSSNISCIKLFRKHSSTMDDSSNIQKALISTLGSETSGGSLYIVKFIEPLELDSNIHTISRRIHKVASFDCTVWTADCNFNGNRAVIGTNLGAALVDLETGVRSWVCHSKSDVFALQFIQSGSAILCGLRNGVIVMVDAREKRAGSSARLIRHRITHAPLDKTVGNSTRQLFKLSGNIYPSCTVKMPSSISSLVSLQSDDHYFLASSMDGSVKLYDHRLIQRGAIQSYEGLVNSHTRIQLAVDPSEKFVMSGGEDCKLRLWSIKSGELLFEEKFSNSVPSTVCWHSAERLMGVQDEGQCYTEYLYQQRYGLEAWLGSHEGLFYMHWS</sequence>
<dbReference type="AlphaFoldDB" id="A0A5N6QB26"/>
<dbReference type="EMBL" id="CM017321">
    <property type="protein sequence ID" value="KAE7996426.1"/>
    <property type="molecule type" value="Genomic_DNA"/>
</dbReference>
<dbReference type="Pfam" id="PF00249">
    <property type="entry name" value="Myb_DNA-binding"/>
    <property type="match status" value="2"/>
</dbReference>
<dbReference type="InterPro" id="IPR015943">
    <property type="entry name" value="WD40/YVTN_repeat-like_dom_sf"/>
</dbReference>
<feature type="domain" description="Myb-like" evidence="10">
    <location>
        <begin position="61"/>
        <end position="111"/>
    </location>
</feature>
<evidence type="ECO:0000259" key="11">
    <source>
        <dbReference type="PROSITE" id="PS51294"/>
    </source>
</evidence>
<evidence type="ECO:0000256" key="2">
    <source>
        <dbReference type="ARBA" id="ARBA00022574"/>
    </source>
</evidence>
<dbReference type="SUPFAM" id="SSF50978">
    <property type="entry name" value="WD40 repeat-like"/>
    <property type="match status" value="1"/>
</dbReference>
<dbReference type="InterPro" id="IPR036322">
    <property type="entry name" value="WD40_repeat_dom_sf"/>
</dbReference>
<dbReference type="InterPro" id="IPR009057">
    <property type="entry name" value="Homeodomain-like_sf"/>
</dbReference>
<evidence type="ECO:0000313" key="13">
    <source>
        <dbReference type="Proteomes" id="UP000327013"/>
    </source>
</evidence>
<reference evidence="12 13" key="1">
    <citation type="submission" date="2019-06" db="EMBL/GenBank/DDBJ databases">
        <title>A chromosomal-level reference genome of Carpinus fangiana (Coryloideae, Betulaceae).</title>
        <authorList>
            <person name="Yang X."/>
            <person name="Wang Z."/>
            <person name="Zhang L."/>
            <person name="Hao G."/>
            <person name="Liu J."/>
            <person name="Yang Y."/>
        </authorList>
    </citation>
    <scope>NUCLEOTIDE SEQUENCE [LARGE SCALE GENOMIC DNA]</scope>
    <source>
        <strain evidence="12">Cfa_2016G</strain>
        <tissue evidence="12">Leaf</tissue>
    </source>
</reference>
<evidence type="ECO:0000256" key="1">
    <source>
        <dbReference type="ARBA" id="ARBA00004123"/>
    </source>
</evidence>
<dbReference type="GO" id="GO:0005634">
    <property type="term" value="C:nucleus"/>
    <property type="evidence" value="ECO:0007669"/>
    <property type="project" value="UniProtKB-SubCell"/>
</dbReference>
<proteinExistence type="predicted"/>
<evidence type="ECO:0000256" key="5">
    <source>
        <dbReference type="ARBA" id="ARBA00023125"/>
    </source>
</evidence>
<dbReference type="InterPro" id="IPR052254">
    <property type="entry name" value="CUL4-DDB1_E3_ligase_receptor"/>
</dbReference>
<dbReference type="FunFam" id="1.10.10.60:FF:000047">
    <property type="entry name" value="Myb transcription factor"/>
    <property type="match status" value="1"/>
</dbReference>
<dbReference type="GO" id="GO:0003677">
    <property type="term" value="F:DNA binding"/>
    <property type="evidence" value="ECO:0007669"/>
    <property type="project" value="UniProtKB-KW"/>
</dbReference>
<dbReference type="InterPro" id="IPR017930">
    <property type="entry name" value="Myb_dom"/>
</dbReference>
<evidence type="ECO:0000256" key="3">
    <source>
        <dbReference type="ARBA" id="ARBA00022737"/>
    </source>
</evidence>
<keyword evidence="4" id="KW-0805">Transcription regulation</keyword>
<dbReference type="InterPro" id="IPR001005">
    <property type="entry name" value="SANT/Myb"/>
</dbReference>
<name>A0A5N6QB26_9ROSI</name>
<protein>
    <submittedName>
        <fullName evidence="12">Uncharacterized protein</fullName>
    </submittedName>
</protein>
<comment type="subcellular location">
    <subcellularLocation>
        <location evidence="1">Nucleus</location>
    </subcellularLocation>
</comment>
<dbReference type="SMART" id="SM00717">
    <property type="entry name" value="SANT"/>
    <property type="match status" value="2"/>
</dbReference>
<feature type="domain" description="Myb-like" evidence="10">
    <location>
        <begin position="8"/>
        <end position="60"/>
    </location>
</feature>
<dbReference type="PANTHER" id="PTHR44472:SF1">
    <property type="entry name" value="DDB1 AND CUL4 ASSOCIATED FACTOR 4"/>
    <property type="match status" value="1"/>
</dbReference>
<dbReference type="PROSITE" id="PS50090">
    <property type="entry name" value="MYB_LIKE"/>
    <property type="match status" value="2"/>
</dbReference>
<dbReference type="PROSITE" id="PS50082">
    <property type="entry name" value="WD_REPEATS_2"/>
    <property type="match status" value="1"/>
</dbReference>
<evidence type="ECO:0000256" key="4">
    <source>
        <dbReference type="ARBA" id="ARBA00023015"/>
    </source>
</evidence>
<evidence type="ECO:0000256" key="9">
    <source>
        <dbReference type="SAM" id="MobiDB-lite"/>
    </source>
</evidence>
<dbReference type="Pfam" id="PF00400">
    <property type="entry name" value="WD40"/>
    <property type="match status" value="2"/>
</dbReference>
<dbReference type="OrthoDB" id="128867at2759"/>
<evidence type="ECO:0000313" key="12">
    <source>
        <dbReference type="EMBL" id="KAE7996426.1"/>
    </source>
</evidence>
<keyword evidence="5" id="KW-0238">DNA-binding</keyword>
<accession>A0A5N6QB26</accession>
<dbReference type="Gene3D" id="2.130.10.10">
    <property type="entry name" value="YVTN repeat-like/Quinoprotein amine dehydrogenase"/>
    <property type="match status" value="1"/>
</dbReference>
<evidence type="ECO:0000256" key="8">
    <source>
        <dbReference type="PROSITE-ProRule" id="PRU00221"/>
    </source>
</evidence>
<evidence type="ECO:0000256" key="7">
    <source>
        <dbReference type="ARBA" id="ARBA00023242"/>
    </source>
</evidence>
<evidence type="ECO:0000259" key="10">
    <source>
        <dbReference type="PROSITE" id="PS50090"/>
    </source>
</evidence>
<evidence type="ECO:0000256" key="6">
    <source>
        <dbReference type="ARBA" id="ARBA00023163"/>
    </source>
</evidence>
<organism evidence="12 13">
    <name type="scientific">Carpinus fangiana</name>
    <dbReference type="NCBI Taxonomy" id="176857"/>
    <lineage>
        <taxon>Eukaryota</taxon>
        <taxon>Viridiplantae</taxon>
        <taxon>Streptophyta</taxon>
        <taxon>Embryophyta</taxon>
        <taxon>Tracheophyta</taxon>
        <taxon>Spermatophyta</taxon>
        <taxon>Magnoliopsida</taxon>
        <taxon>eudicotyledons</taxon>
        <taxon>Gunneridae</taxon>
        <taxon>Pentapetalae</taxon>
        <taxon>rosids</taxon>
        <taxon>fabids</taxon>
        <taxon>Fagales</taxon>
        <taxon>Betulaceae</taxon>
        <taxon>Carpinus</taxon>
    </lineage>
</organism>
<keyword evidence="6" id="KW-0804">Transcription</keyword>
<dbReference type="PANTHER" id="PTHR44472">
    <property type="entry name" value="DDB1- AND CUL4-ASSOCIATED FACTOR 4-RELATED"/>
    <property type="match status" value="1"/>
</dbReference>
<dbReference type="SMART" id="SM00320">
    <property type="entry name" value="WD40"/>
    <property type="match status" value="3"/>
</dbReference>